<dbReference type="AlphaFoldDB" id="X1A746"/>
<accession>X1A746</accession>
<feature type="non-terminal residue" evidence="1">
    <location>
        <position position="1"/>
    </location>
</feature>
<dbReference type="EMBL" id="BART01010841">
    <property type="protein sequence ID" value="GAG77564.1"/>
    <property type="molecule type" value="Genomic_DNA"/>
</dbReference>
<sequence length="33" mass="3718">PKLVARRISEPPVLIYVPRKKTIMKSATVPTVK</sequence>
<name>X1A746_9ZZZZ</name>
<gene>
    <name evidence="1" type="ORF">S01H4_23386</name>
</gene>
<reference evidence="1" key="1">
    <citation type="journal article" date="2014" name="Front. Microbiol.">
        <title>High frequency of phylogenetically diverse reductive dehalogenase-homologous genes in deep subseafloor sedimentary metagenomes.</title>
        <authorList>
            <person name="Kawai M."/>
            <person name="Futagami T."/>
            <person name="Toyoda A."/>
            <person name="Takaki Y."/>
            <person name="Nishi S."/>
            <person name="Hori S."/>
            <person name="Arai W."/>
            <person name="Tsubouchi T."/>
            <person name="Morono Y."/>
            <person name="Uchiyama I."/>
            <person name="Ito T."/>
            <person name="Fujiyama A."/>
            <person name="Inagaki F."/>
            <person name="Takami H."/>
        </authorList>
    </citation>
    <scope>NUCLEOTIDE SEQUENCE</scope>
    <source>
        <strain evidence="1">Expedition CK06-06</strain>
    </source>
</reference>
<organism evidence="1">
    <name type="scientific">marine sediment metagenome</name>
    <dbReference type="NCBI Taxonomy" id="412755"/>
    <lineage>
        <taxon>unclassified sequences</taxon>
        <taxon>metagenomes</taxon>
        <taxon>ecological metagenomes</taxon>
    </lineage>
</organism>
<proteinExistence type="predicted"/>
<protein>
    <submittedName>
        <fullName evidence="1">Uncharacterized protein</fullName>
    </submittedName>
</protein>
<comment type="caution">
    <text evidence="1">The sequence shown here is derived from an EMBL/GenBank/DDBJ whole genome shotgun (WGS) entry which is preliminary data.</text>
</comment>
<evidence type="ECO:0000313" key="1">
    <source>
        <dbReference type="EMBL" id="GAG77564.1"/>
    </source>
</evidence>